<dbReference type="InterPro" id="IPR007488">
    <property type="entry name" value="DUF535"/>
</dbReference>
<dbReference type="PANTHER" id="PTHR38785:SF1">
    <property type="entry name" value="HOMOLOG OF VIRK"/>
    <property type="match status" value="1"/>
</dbReference>
<protein>
    <submittedName>
        <fullName evidence="2">DUF535 domain-containing protein</fullName>
    </submittedName>
</protein>
<organism evidence="2 3">
    <name type="scientific">Duganella fentianensis</name>
    <dbReference type="NCBI Taxonomy" id="2692177"/>
    <lineage>
        <taxon>Bacteria</taxon>
        <taxon>Pseudomonadati</taxon>
        <taxon>Pseudomonadota</taxon>
        <taxon>Betaproteobacteria</taxon>
        <taxon>Burkholderiales</taxon>
        <taxon>Oxalobacteraceae</taxon>
        <taxon>Telluria group</taxon>
        <taxon>Duganella</taxon>
    </lineage>
</organism>
<name>A0A845HST6_9BURK</name>
<reference evidence="2" key="1">
    <citation type="submission" date="2019-12" db="EMBL/GenBank/DDBJ databases">
        <title>Novel species isolated from a subtropical stream in China.</title>
        <authorList>
            <person name="Lu H."/>
        </authorList>
    </citation>
    <scope>NUCLEOTIDE SEQUENCE [LARGE SCALE GENOMIC DNA]</scope>
    <source>
        <strain evidence="2">FT93W</strain>
    </source>
</reference>
<keyword evidence="3" id="KW-1185">Reference proteome</keyword>
<dbReference type="Pfam" id="PF04393">
    <property type="entry name" value="DUF535"/>
    <property type="match status" value="1"/>
</dbReference>
<evidence type="ECO:0000313" key="3">
    <source>
        <dbReference type="Proteomes" id="UP000444316"/>
    </source>
</evidence>
<evidence type="ECO:0000313" key="2">
    <source>
        <dbReference type="EMBL" id="MYN44009.1"/>
    </source>
</evidence>
<gene>
    <name evidence="2" type="ORF">GTP23_02870</name>
</gene>
<dbReference type="PANTHER" id="PTHR38785">
    <property type="entry name" value="HOMOLOG OF VIRK"/>
    <property type="match status" value="1"/>
</dbReference>
<dbReference type="AlphaFoldDB" id="A0A845HST6"/>
<proteinExistence type="predicted"/>
<dbReference type="GO" id="GO:0006974">
    <property type="term" value="P:DNA damage response"/>
    <property type="evidence" value="ECO:0007669"/>
    <property type="project" value="TreeGrafter"/>
</dbReference>
<feature type="region of interest" description="Disordered" evidence="1">
    <location>
        <begin position="301"/>
        <end position="324"/>
    </location>
</feature>
<evidence type="ECO:0000256" key="1">
    <source>
        <dbReference type="SAM" id="MobiDB-lite"/>
    </source>
</evidence>
<sequence>MTNTISLRSGVVSFRGLKRLRESLKLSLRGLWHREATVAWLGLLNSHPLFLDLVRSRPRLLYKIYRPYLSSTACCRSRVDMLQQHYGFIFRQGLGPLTVRAARAPVMLGQISGKTGLPYRIQLRAIEPMEREGELVLQLLQGETLVYTCAFSFLQGTRGMQLGIGCMQGPKGEQGLQLIKDATRELHGLRPKNLMVKLLSQIGHDYGCVEMRMVSNANRVVHSATRQGKVHADYDALWQELEAARRSDGDYRLPCVAIAPPDLAAIASKKRSEARKRHETLLELAAHIRHGLHAPRFEAVPGTLGQRHPTMPAPQLQEDKLALA</sequence>
<dbReference type="EMBL" id="WWCL01000001">
    <property type="protein sequence ID" value="MYN44009.1"/>
    <property type="molecule type" value="Genomic_DNA"/>
</dbReference>
<comment type="caution">
    <text evidence="2">The sequence shown here is derived from an EMBL/GenBank/DDBJ whole genome shotgun (WGS) entry which is preliminary data.</text>
</comment>
<dbReference type="RefSeq" id="WP_161033771.1">
    <property type="nucleotide sequence ID" value="NZ_WWCL01000001.1"/>
</dbReference>
<dbReference type="Proteomes" id="UP000444316">
    <property type="component" value="Unassembled WGS sequence"/>
</dbReference>
<accession>A0A845HST6</accession>